<name>A0A9P4Y593_CRYP1</name>
<keyword evidence="1" id="KW-0812">Transmembrane</keyword>
<dbReference type="OrthoDB" id="2937326at2759"/>
<keyword evidence="1" id="KW-0472">Membrane</keyword>
<evidence type="ECO:0000259" key="2">
    <source>
        <dbReference type="Pfam" id="PF24803"/>
    </source>
</evidence>
<accession>A0A9P4Y593</accession>
<sequence length="178" mass="19357">MAYSTLPTIPLIVFAVIEPALFLLVIDLHITNCLCSRVWAWIVCNQDPFNYYATQVPNHTLNEQDHFPGQALALSLQMGNVLLLLAAMAVICCFSSSPSTAKWYLVAVAFADYGHIYGAARGVGPDVFWDPSQWNDMVWGGVAGSAILNLFRWLTVLGVFGPIGGNAALQTKSGKKHA</sequence>
<keyword evidence="4" id="KW-1185">Reference proteome</keyword>
<organism evidence="3 4">
    <name type="scientific">Cryphonectria parasitica (strain ATCC 38755 / EP155)</name>
    <dbReference type="NCBI Taxonomy" id="660469"/>
    <lineage>
        <taxon>Eukaryota</taxon>
        <taxon>Fungi</taxon>
        <taxon>Dikarya</taxon>
        <taxon>Ascomycota</taxon>
        <taxon>Pezizomycotina</taxon>
        <taxon>Sordariomycetes</taxon>
        <taxon>Sordariomycetidae</taxon>
        <taxon>Diaporthales</taxon>
        <taxon>Cryphonectriaceae</taxon>
        <taxon>Cryphonectria-Endothia species complex</taxon>
        <taxon>Cryphonectria</taxon>
    </lineage>
</organism>
<evidence type="ECO:0000256" key="1">
    <source>
        <dbReference type="SAM" id="Phobius"/>
    </source>
</evidence>
<evidence type="ECO:0000313" key="3">
    <source>
        <dbReference type="EMBL" id="KAF3766778.1"/>
    </source>
</evidence>
<reference evidence="3" key="1">
    <citation type="journal article" date="2020" name="Phytopathology">
        <title>Genome sequence of the chestnut blight fungus Cryphonectria parasitica EP155: A fundamental resource for an archetypical invasive plant pathogen.</title>
        <authorList>
            <person name="Crouch J.A."/>
            <person name="Dawe A."/>
            <person name="Aerts A."/>
            <person name="Barry K."/>
            <person name="Churchill A.C.L."/>
            <person name="Grimwood J."/>
            <person name="Hillman B."/>
            <person name="Milgroom M.G."/>
            <person name="Pangilinan J."/>
            <person name="Smith M."/>
            <person name="Salamov A."/>
            <person name="Schmutz J."/>
            <person name="Yadav J."/>
            <person name="Grigoriev I.V."/>
            <person name="Nuss D."/>
        </authorList>
    </citation>
    <scope>NUCLEOTIDE SEQUENCE</scope>
    <source>
        <strain evidence="3">EP155</strain>
    </source>
</reference>
<dbReference type="AlphaFoldDB" id="A0A9P4Y593"/>
<feature type="transmembrane region" description="Helical" evidence="1">
    <location>
        <begin position="6"/>
        <end position="26"/>
    </location>
</feature>
<comment type="caution">
    <text evidence="3">The sequence shown here is derived from an EMBL/GenBank/DDBJ whole genome shotgun (WGS) entry which is preliminary data.</text>
</comment>
<evidence type="ECO:0000313" key="4">
    <source>
        <dbReference type="Proteomes" id="UP000803844"/>
    </source>
</evidence>
<dbReference type="Pfam" id="PF24803">
    <property type="entry name" value="DUF7704"/>
    <property type="match status" value="1"/>
</dbReference>
<dbReference type="PANTHER" id="PTHR37019">
    <property type="entry name" value="CHROMOSOME 1, WHOLE GENOME SHOTGUN SEQUENCE"/>
    <property type="match status" value="1"/>
</dbReference>
<dbReference type="GeneID" id="63835343"/>
<protein>
    <recommendedName>
        <fullName evidence="2">DUF7704 domain-containing protein</fullName>
    </recommendedName>
</protein>
<feature type="transmembrane region" description="Helical" evidence="1">
    <location>
        <begin position="78"/>
        <end position="97"/>
    </location>
</feature>
<dbReference type="PANTHER" id="PTHR37019:SF2">
    <property type="entry name" value="EXPERA DOMAIN-CONTAINING PROTEIN"/>
    <property type="match status" value="1"/>
</dbReference>
<dbReference type="RefSeq" id="XP_040777739.1">
    <property type="nucleotide sequence ID" value="XM_040918214.1"/>
</dbReference>
<dbReference type="InterPro" id="IPR056121">
    <property type="entry name" value="DUF7704"/>
</dbReference>
<proteinExistence type="predicted"/>
<gene>
    <name evidence="3" type="ORF">M406DRAFT_274188</name>
</gene>
<dbReference type="Proteomes" id="UP000803844">
    <property type="component" value="Unassembled WGS sequence"/>
</dbReference>
<feature type="domain" description="DUF7704" evidence="2">
    <location>
        <begin position="36"/>
        <end position="162"/>
    </location>
</feature>
<keyword evidence="1" id="KW-1133">Transmembrane helix</keyword>
<dbReference type="EMBL" id="MU032346">
    <property type="protein sequence ID" value="KAF3766778.1"/>
    <property type="molecule type" value="Genomic_DNA"/>
</dbReference>